<evidence type="ECO:0000256" key="5">
    <source>
        <dbReference type="ARBA" id="ARBA00022691"/>
    </source>
</evidence>
<dbReference type="GO" id="GO:0005759">
    <property type="term" value="C:mitochondrial matrix"/>
    <property type="evidence" value="ECO:0007669"/>
    <property type="project" value="UniProtKB-SubCell"/>
</dbReference>
<feature type="binding site" evidence="10">
    <location>
        <position position="389"/>
    </location>
    <ligand>
        <name>S-adenosyl-L-methionine</name>
        <dbReference type="ChEBI" id="CHEBI:59789"/>
    </ligand>
</feature>
<evidence type="ECO:0000256" key="10">
    <source>
        <dbReference type="HAMAP-Rule" id="MF_03152"/>
    </source>
</evidence>
<feature type="binding site" evidence="10">
    <location>
        <begin position="320"/>
        <end position="321"/>
    </location>
    <ligand>
        <name>S-adenosyl-L-methionine</name>
        <dbReference type="ChEBI" id="CHEBI:59789"/>
    </ligand>
</feature>
<dbReference type="EC" id="2.1.1.228" evidence="10"/>
<dbReference type="AlphaFoldDB" id="A0AAN7ANE2"/>
<organism evidence="12 13">
    <name type="scientific">Triangularia verruculosa</name>
    <dbReference type="NCBI Taxonomy" id="2587418"/>
    <lineage>
        <taxon>Eukaryota</taxon>
        <taxon>Fungi</taxon>
        <taxon>Dikarya</taxon>
        <taxon>Ascomycota</taxon>
        <taxon>Pezizomycotina</taxon>
        <taxon>Sordariomycetes</taxon>
        <taxon>Sordariomycetidae</taxon>
        <taxon>Sordariales</taxon>
        <taxon>Podosporaceae</taxon>
        <taxon>Triangularia</taxon>
    </lineage>
</organism>
<evidence type="ECO:0000256" key="9">
    <source>
        <dbReference type="ARBA" id="ARBA00047783"/>
    </source>
</evidence>
<keyword evidence="2 10" id="KW-0963">Cytoplasm</keyword>
<evidence type="ECO:0000256" key="8">
    <source>
        <dbReference type="ARBA" id="ARBA00023242"/>
    </source>
</evidence>
<gene>
    <name evidence="10" type="primary">TRM5</name>
    <name evidence="12" type="ORF">QBC40DRAFT_289489</name>
</gene>
<dbReference type="PANTHER" id="PTHR23245:SF36">
    <property type="entry name" value="TRNA (GUANINE(37)-N1)-METHYLTRANSFERASE"/>
    <property type="match status" value="1"/>
</dbReference>
<dbReference type="PANTHER" id="PTHR23245">
    <property type="entry name" value="TRNA METHYLTRANSFERASE"/>
    <property type="match status" value="1"/>
</dbReference>
<dbReference type="HAMAP" id="MF_03152">
    <property type="entry name" value="TRM5"/>
    <property type="match status" value="1"/>
</dbReference>
<keyword evidence="3 10" id="KW-0489">Methyltransferase</keyword>
<keyword evidence="13" id="KW-1185">Reference proteome</keyword>
<evidence type="ECO:0000256" key="2">
    <source>
        <dbReference type="ARBA" id="ARBA00022490"/>
    </source>
</evidence>
<evidence type="ECO:0000256" key="6">
    <source>
        <dbReference type="ARBA" id="ARBA00022694"/>
    </source>
</evidence>
<proteinExistence type="inferred from homology"/>
<accession>A0AAN7ANE2</accession>
<comment type="similarity">
    <text evidence="1">Belongs to the class I-like SAM-binding methyltransferase superfamily. TRM5/TYW2 family.</text>
</comment>
<dbReference type="Pfam" id="PF02475">
    <property type="entry name" value="TRM5-TYW2_MTfase"/>
    <property type="match status" value="1"/>
</dbReference>
<dbReference type="Gene3D" id="3.40.50.150">
    <property type="entry name" value="Vaccinia Virus protein VP39"/>
    <property type="match status" value="1"/>
</dbReference>
<evidence type="ECO:0000256" key="1">
    <source>
        <dbReference type="ARBA" id="ARBA00009775"/>
    </source>
</evidence>
<evidence type="ECO:0000259" key="11">
    <source>
        <dbReference type="PROSITE" id="PS51684"/>
    </source>
</evidence>
<keyword evidence="6 10" id="KW-0819">tRNA processing</keyword>
<protein>
    <recommendedName>
        <fullName evidence="10">tRNA (guanine(37)-N1)-methyltransferase</fullName>
        <ecNumber evidence="10">2.1.1.228</ecNumber>
    </recommendedName>
    <alternativeName>
        <fullName evidence="10">M1G-methyltransferase</fullName>
    </alternativeName>
    <alternativeName>
        <fullName evidence="10">tRNA [GM37] methyltransferase</fullName>
    </alternativeName>
    <alternativeName>
        <fullName evidence="10">tRNA methyltransferase 5</fullName>
    </alternativeName>
</protein>
<dbReference type="GO" id="GO:0002939">
    <property type="term" value="P:tRNA N1-guanine methylation"/>
    <property type="evidence" value="ECO:0007669"/>
    <property type="project" value="TreeGrafter"/>
</dbReference>
<dbReference type="EMBL" id="MU864022">
    <property type="protein sequence ID" value="KAK4195186.1"/>
    <property type="molecule type" value="Genomic_DNA"/>
</dbReference>
<dbReference type="GO" id="GO:0070901">
    <property type="term" value="P:mitochondrial tRNA methylation"/>
    <property type="evidence" value="ECO:0007669"/>
    <property type="project" value="TreeGrafter"/>
</dbReference>
<dbReference type="FunFam" id="3.30.300.110:FF:000001">
    <property type="entry name" value="tRNA (guanine(37)-N1)-methyltransferase"/>
    <property type="match status" value="1"/>
</dbReference>
<comment type="catalytic activity">
    <reaction evidence="9 10">
        <text>guanosine(37) in tRNA + S-adenosyl-L-methionine = N(1)-methylguanosine(37) in tRNA + S-adenosyl-L-homocysteine + H(+)</text>
        <dbReference type="Rhea" id="RHEA:36899"/>
        <dbReference type="Rhea" id="RHEA-COMP:10145"/>
        <dbReference type="Rhea" id="RHEA-COMP:10147"/>
        <dbReference type="ChEBI" id="CHEBI:15378"/>
        <dbReference type="ChEBI" id="CHEBI:57856"/>
        <dbReference type="ChEBI" id="CHEBI:59789"/>
        <dbReference type="ChEBI" id="CHEBI:73542"/>
        <dbReference type="ChEBI" id="CHEBI:74269"/>
        <dbReference type="EC" id="2.1.1.228"/>
    </reaction>
</comment>
<name>A0AAN7ANE2_9PEZI</name>
<keyword evidence="4 10" id="KW-0808">Transferase</keyword>
<dbReference type="Pfam" id="PF25133">
    <property type="entry name" value="TYW2_N_2"/>
    <property type="match status" value="1"/>
</dbReference>
<evidence type="ECO:0000256" key="3">
    <source>
        <dbReference type="ARBA" id="ARBA00022603"/>
    </source>
</evidence>
<evidence type="ECO:0000256" key="7">
    <source>
        <dbReference type="ARBA" id="ARBA00023128"/>
    </source>
</evidence>
<keyword evidence="7 10" id="KW-0496">Mitochondrion</keyword>
<evidence type="ECO:0000313" key="13">
    <source>
        <dbReference type="Proteomes" id="UP001303160"/>
    </source>
</evidence>
<dbReference type="InterPro" id="IPR056744">
    <property type="entry name" value="TRM5/TYW2-like_N"/>
</dbReference>
<comment type="function">
    <text evidence="10">Specifically methylates the N1 position of guanosine-37 in various cytoplasmic and mitochondrial tRNAs. Methylation is not dependent on the nature of the nucleoside 5' of the target nucleoside. This is the first step in the biosynthesis of wybutosine (yW), a modified base adjacent to the anticodon of tRNAs and required for accurate decoding.</text>
</comment>
<sequence>MEGGRINSPSIDAVRRQEDDNVEMSLFRPPIVRLGAGGALNRALFTKKVNLAAAAIQNPKVISHYRQDLQASRKLLKVERISPIVPHPDKELGAQGRKCILLDPAVKTEEPKTWGTVLQEGSQKEELTVIPYELTLEYDYWTARDTMESVLPPELHDEIPSGFNVAGHVAHLNLRDNYLPYKKIVAEIIRDKNPSIRTVINKVDNVGAESEFRTFQYEVLAGEDDLDVSCIENNCTFNFNYAKVYWNSKLESEHTRIINFFKPGEAVCDVMAGIGPFALPAGKRKVFVWANDKNPESYKCLKDNIEKNKVQDFVRPFCEDGLDFIRKAADDALKASLKGEKVVIKKPGPKLKPKKTEKPAEAGFVPGPLKPLVTETYPVPPTISHFVMNLPASAIEFVGSFKGIYQWQENLFAPNTKTLLPLVHVHCFALKADDERPRIDICERLTNYLGFTMKPGNKNYNLNGEGEVTIHNVRDVAPAKSMYCATFRLPAAIAFATRD</sequence>
<dbReference type="Gene3D" id="3.30.300.110">
    <property type="entry name" value="Met-10+ protein-like domains"/>
    <property type="match status" value="1"/>
</dbReference>
<dbReference type="PROSITE" id="PS51684">
    <property type="entry name" value="SAM_MT_TRM5_TYW2"/>
    <property type="match status" value="1"/>
</dbReference>
<dbReference type="GO" id="GO:0052906">
    <property type="term" value="F:tRNA (guanine(37)-N1)-methyltransferase activity"/>
    <property type="evidence" value="ECO:0007669"/>
    <property type="project" value="UniProtKB-UniRule"/>
</dbReference>
<dbReference type="SUPFAM" id="SSF53335">
    <property type="entry name" value="S-adenosyl-L-methionine-dependent methyltransferases"/>
    <property type="match status" value="1"/>
</dbReference>
<comment type="subunit">
    <text evidence="10">Monomer.</text>
</comment>
<comment type="similarity">
    <text evidence="10">Belongs to the TRM5 / TYW2 family.</text>
</comment>
<dbReference type="InterPro" id="IPR025792">
    <property type="entry name" value="tRNA_Gua_MeTrfase_euk"/>
</dbReference>
<evidence type="ECO:0000313" key="12">
    <source>
        <dbReference type="EMBL" id="KAK4195186.1"/>
    </source>
</evidence>
<reference evidence="12" key="1">
    <citation type="journal article" date="2023" name="Mol. Phylogenet. Evol.">
        <title>Genome-scale phylogeny and comparative genomics of the fungal order Sordariales.</title>
        <authorList>
            <person name="Hensen N."/>
            <person name="Bonometti L."/>
            <person name="Westerberg I."/>
            <person name="Brannstrom I.O."/>
            <person name="Guillou S."/>
            <person name="Cros-Aarteil S."/>
            <person name="Calhoun S."/>
            <person name="Haridas S."/>
            <person name="Kuo A."/>
            <person name="Mondo S."/>
            <person name="Pangilinan J."/>
            <person name="Riley R."/>
            <person name="LaButti K."/>
            <person name="Andreopoulos B."/>
            <person name="Lipzen A."/>
            <person name="Chen C."/>
            <person name="Yan M."/>
            <person name="Daum C."/>
            <person name="Ng V."/>
            <person name="Clum A."/>
            <person name="Steindorff A."/>
            <person name="Ohm R.A."/>
            <person name="Martin F."/>
            <person name="Silar P."/>
            <person name="Natvig D.O."/>
            <person name="Lalanne C."/>
            <person name="Gautier V."/>
            <person name="Ament-Velasquez S.L."/>
            <person name="Kruys A."/>
            <person name="Hutchinson M.I."/>
            <person name="Powell A.J."/>
            <person name="Barry K."/>
            <person name="Miller A.N."/>
            <person name="Grigoriev I.V."/>
            <person name="Debuchy R."/>
            <person name="Gladieux P."/>
            <person name="Hiltunen Thoren M."/>
            <person name="Johannesson H."/>
        </authorList>
    </citation>
    <scope>NUCLEOTIDE SEQUENCE</scope>
    <source>
        <strain evidence="12">CBS 315.58</strain>
    </source>
</reference>
<comment type="caution">
    <text evidence="10">Lacks conserved residue(s) required for the propagation of feature annotation.</text>
</comment>
<dbReference type="InterPro" id="IPR056743">
    <property type="entry name" value="TRM5-TYW2-like_MTfase"/>
</dbReference>
<comment type="caution">
    <text evidence="12">The sequence shown here is derived from an EMBL/GenBank/DDBJ whole genome shotgun (WGS) entry which is preliminary data.</text>
</comment>
<feature type="domain" description="SAM-dependent methyltransferase TRM5/TYW2-type" evidence="11">
    <location>
        <begin position="163"/>
        <end position="491"/>
    </location>
</feature>
<dbReference type="InterPro" id="IPR030382">
    <property type="entry name" value="MeTrfase_TRM5/TYW2"/>
</dbReference>
<dbReference type="InterPro" id="IPR029063">
    <property type="entry name" value="SAM-dependent_MTases_sf"/>
</dbReference>
<reference evidence="12" key="2">
    <citation type="submission" date="2023-05" db="EMBL/GenBank/DDBJ databases">
        <authorList>
            <consortium name="Lawrence Berkeley National Laboratory"/>
            <person name="Steindorff A."/>
            <person name="Hensen N."/>
            <person name="Bonometti L."/>
            <person name="Westerberg I."/>
            <person name="Brannstrom I.O."/>
            <person name="Guillou S."/>
            <person name="Cros-Aarteil S."/>
            <person name="Calhoun S."/>
            <person name="Haridas S."/>
            <person name="Kuo A."/>
            <person name="Mondo S."/>
            <person name="Pangilinan J."/>
            <person name="Riley R."/>
            <person name="Labutti K."/>
            <person name="Andreopoulos B."/>
            <person name="Lipzen A."/>
            <person name="Chen C."/>
            <person name="Yanf M."/>
            <person name="Daum C."/>
            <person name="Ng V."/>
            <person name="Clum A."/>
            <person name="Ohm R."/>
            <person name="Martin F."/>
            <person name="Silar P."/>
            <person name="Natvig D."/>
            <person name="Lalanne C."/>
            <person name="Gautier V."/>
            <person name="Ament-Velasquez S.L."/>
            <person name="Kruys A."/>
            <person name="Hutchinson M.I."/>
            <person name="Powell A.J."/>
            <person name="Barry K."/>
            <person name="Miller A.N."/>
            <person name="Grigoriev I.V."/>
            <person name="Debuchy R."/>
            <person name="Gladieux P."/>
            <person name="Thoren M.H."/>
            <person name="Johannesson H."/>
        </authorList>
    </citation>
    <scope>NUCLEOTIDE SEQUENCE</scope>
    <source>
        <strain evidence="12">CBS 315.58</strain>
    </source>
</reference>
<keyword evidence="8 10" id="KW-0539">Nucleus</keyword>
<evidence type="ECO:0000256" key="4">
    <source>
        <dbReference type="ARBA" id="ARBA00022679"/>
    </source>
</evidence>
<dbReference type="GO" id="GO:0005634">
    <property type="term" value="C:nucleus"/>
    <property type="evidence" value="ECO:0007669"/>
    <property type="project" value="UniProtKB-SubCell"/>
</dbReference>
<feature type="binding site" evidence="10">
    <location>
        <position position="254"/>
    </location>
    <ligand>
        <name>S-adenosyl-L-methionine</name>
        <dbReference type="ChEBI" id="CHEBI:59789"/>
    </ligand>
</feature>
<keyword evidence="5 10" id="KW-0949">S-adenosyl-L-methionine</keyword>
<comment type="subcellular location">
    <subcellularLocation>
        <location evidence="10">Mitochondrion matrix</location>
    </subcellularLocation>
    <subcellularLocation>
        <location evidence="10">Nucleus</location>
    </subcellularLocation>
    <subcellularLocation>
        <location evidence="10">Cytoplasm</location>
    </subcellularLocation>
    <text evidence="10">Predominantly in the mitochondria and in the nucleus.</text>
</comment>
<dbReference type="Proteomes" id="UP001303160">
    <property type="component" value="Unassembled WGS sequence"/>
</dbReference>